<proteinExistence type="predicted"/>
<evidence type="ECO:0008006" key="4">
    <source>
        <dbReference type="Google" id="ProtNLM"/>
    </source>
</evidence>
<feature type="transmembrane region" description="Helical" evidence="1">
    <location>
        <begin position="6"/>
        <end position="27"/>
    </location>
</feature>
<keyword evidence="3" id="KW-1185">Reference proteome</keyword>
<dbReference type="AlphaFoldDB" id="A0A285LYB6"/>
<keyword evidence="1" id="KW-1133">Transmembrane helix</keyword>
<name>A0A285LYB6_9NOCA</name>
<keyword evidence="1" id="KW-0472">Membrane</keyword>
<evidence type="ECO:0000256" key="1">
    <source>
        <dbReference type="SAM" id="Phobius"/>
    </source>
</evidence>
<sequence length="223" mass="24198">MVEAFRIGLIVFVAVLLAAGFGVLLPLRVRRRRASGQTFSEWAARHGWQFEMAPLVPWTARLPGRNPTGLGATLTGELGGHQVTVADYSYPTSTWNGEVVHTITHRCVVVVVLLERPYPPVAVVDVAALSQPGSGLFSDSPVTTGHRDFDHRFRVTAVDTNYARLLVGPQLIAAHLAGVVPRWSLAGHELLSYQTGRLGDPDAIPDLAAPVLHLATLIERRAH</sequence>
<keyword evidence="1" id="KW-0812">Transmembrane</keyword>
<accession>A0A285LYB6</accession>
<gene>
    <name evidence="2" type="ORF">SAMN04244553_0162</name>
</gene>
<organism evidence="2 3">
    <name type="scientific">Nocardia amikacinitolerans</name>
    <dbReference type="NCBI Taxonomy" id="756689"/>
    <lineage>
        <taxon>Bacteria</taxon>
        <taxon>Bacillati</taxon>
        <taxon>Actinomycetota</taxon>
        <taxon>Actinomycetes</taxon>
        <taxon>Mycobacteriales</taxon>
        <taxon>Nocardiaceae</taxon>
        <taxon>Nocardia</taxon>
    </lineage>
</organism>
<dbReference type="EMBL" id="OBEG01000010">
    <property type="protein sequence ID" value="SNY89845.1"/>
    <property type="molecule type" value="Genomic_DNA"/>
</dbReference>
<reference evidence="2 3" key="1">
    <citation type="submission" date="2017-09" db="EMBL/GenBank/DDBJ databases">
        <authorList>
            <person name="Ehlers B."/>
            <person name="Leendertz F.H."/>
        </authorList>
    </citation>
    <scope>NUCLEOTIDE SEQUENCE [LARGE SCALE GENOMIC DNA]</scope>
    <source>
        <strain evidence="2 3">DSM 45537</strain>
    </source>
</reference>
<evidence type="ECO:0000313" key="3">
    <source>
        <dbReference type="Proteomes" id="UP000219565"/>
    </source>
</evidence>
<dbReference type="RefSeq" id="WP_097248457.1">
    <property type="nucleotide sequence ID" value="NZ_JAMTCW010000014.1"/>
</dbReference>
<dbReference type="OrthoDB" id="4543032at2"/>
<protein>
    <recommendedName>
        <fullName evidence="4">DUF3137 domain-containing protein</fullName>
    </recommendedName>
</protein>
<dbReference type="Proteomes" id="UP000219565">
    <property type="component" value="Unassembled WGS sequence"/>
</dbReference>
<evidence type="ECO:0000313" key="2">
    <source>
        <dbReference type="EMBL" id="SNY89845.1"/>
    </source>
</evidence>